<sequence length="302" mass="34818">MKEFTAKVEGKEVAITHPDRVIWPELGITKWDYIGYLTTVAPYLLEHAKDRMLMIWRYPEGIGGRRIEERSVHGAPPDWVPRVMYNDKQRILLNDTATLVWLANWGAVELHVPFDTYYRKDYPTDLVLDLDPPDEHSFDLAAEVALRAKAVLDSLSLTSVPRTSGATGMQIYVPIEPAYRFEEARAVNRFLAEYLQQQLPAKVTLERVVRRRGNKLYVDYLQLWRGRTMPAPYAVRARQAATVATPVSWEEVERGIQPGDFTILTVPERVERLGDLFRAVTTEKHKYANRLDHIIQFVKGRT</sequence>
<dbReference type="EMBL" id="NHRJ02000003">
    <property type="protein sequence ID" value="PZE21228.1"/>
    <property type="molecule type" value="Genomic_DNA"/>
</dbReference>
<dbReference type="InterPro" id="IPR052171">
    <property type="entry name" value="NHEJ_LigD"/>
</dbReference>
<keyword evidence="3" id="KW-1185">Reference proteome</keyword>
<dbReference type="OrthoDB" id="9802472at2"/>
<dbReference type="PANTHER" id="PTHR42705:SF2">
    <property type="entry name" value="BIFUNCTIONAL NON-HOMOLOGOUS END JOINING PROTEIN LIGD"/>
    <property type="match status" value="1"/>
</dbReference>
<gene>
    <name evidence="2" type="ORF">CBW46_007595</name>
</gene>
<evidence type="ECO:0000259" key="1">
    <source>
        <dbReference type="Pfam" id="PF21686"/>
    </source>
</evidence>
<comment type="caution">
    <text evidence="2">The sequence shown here is derived from an EMBL/GenBank/DDBJ whole genome shotgun (WGS) entry which is preliminary data.</text>
</comment>
<evidence type="ECO:0000313" key="2">
    <source>
        <dbReference type="EMBL" id="PZE21228.1"/>
    </source>
</evidence>
<dbReference type="InterPro" id="IPR014145">
    <property type="entry name" value="LigD_pol_dom"/>
</dbReference>
<feature type="domain" description="DNA ligase D polymerase" evidence="1">
    <location>
        <begin position="29"/>
        <end position="277"/>
    </location>
</feature>
<dbReference type="Gene3D" id="3.90.920.10">
    <property type="entry name" value="DNA primase, PRIM domain"/>
    <property type="match status" value="1"/>
</dbReference>
<proteinExistence type="predicted"/>
<dbReference type="PANTHER" id="PTHR42705">
    <property type="entry name" value="BIFUNCTIONAL NON-HOMOLOGOUS END JOINING PROTEIN LIGD"/>
    <property type="match status" value="1"/>
</dbReference>
<dbReference type="Pfam" id="PF21686">
    <property type="entry name" value="LigD_Prim-Pol"/>
    <property type="match status" value="1"/>
</dbReference>
<protein>
    <submittedName>
        <fullName evidence="2">DNA polymerase domain-containing protein</fullName>
    </submittedName>
</protein>
<dbReference type="RefSeq" id="WP_089199424.1">
    <property type="nucleotide sequence ID" value="NZ_NHRJ02000003.1"/>
</dbReference>
<organism evidence="2 3">
    <name type="scientific">Paenibacillus xerothermodurans</name>
    <dbReference type="NCBI Taxonomy" id="1977292"/>
    <lineage>
        <taxon>Bacteria</taxon>
        <taxon>Bacillati</taxon>
        <taxon>Bacillota</taxon>
        <taxon>Bacilli</taxon>
        <taxon>Bacillales</taxon>
        <taxon>Paenibacillaceae</taxon>
        <taxon>Paenibacillus</taxon>
    </lineage>
</organism>
<reference evidence="2" key="1">
    <citation type="submission" date="2018-06" db="EMBL/GenBank/DDBJ databases">
        <title>Paenibacillus xerothermodurans sp. nov. an extremely dry heat resistant spore forming bacterium isolated from the soil of Cape Canaveral, Florida.</title>
        <authorList>
            <person name="Seuylemezian A."/>
            <person name="Kaur N."/>
            <person name="Patil P."/>
            <person name="Patil P."/>
            <person name="Mayilraj S."/>
            <person name="Vaishampayan P."/>
        </authorList>
    </citation>
    <scope>NUCLEOTIDE SEQUENCE [LARGE SCALE GENOMIC DNA]</scope>
    <source>
        <strain evidence="2">ATCC 27380</strain>
    </source>
</reference>
<dbReference type="AlphaFoldDB" id="A0A2W1P257"/>
<dbReference type="NCBIfam" id="TIGR02778">
    <property type="entry name" value="ligD_pol"/>
    <property type="match status" value="1"/>
</dbReference>
<accession>A0A2W1P257</accession>
<name>A0A2W1P257_PAEXE</name>
<evidence type="ECO:0000313" key="3">
    <source>
        <dbReference type="Proteomes" id="UP000214746"/>
    </source>
</evidence>
<dbReference type="Proteomes" id="UP000214746">
    <property type="component" value="Unassembled WGS sequence"/>
</dbReference>